<comment type="caution">
    <text evidence="1">The sequence shown here is derived from an EMBL/GenBank/DDBJ whole genome shotgun (WGS) entry which is preliminary data.</text>
</comment>
<dbReference type="GO" id="GO:0032259">
    <property type="term" value="P:methylation"/>
    <property type="evidence" value="ECO:0007669"/>
    <property type="project" value="InterPro"/>
</dbReference>
<organism evidence="1">
    <name type="scientific">bioreactor metagenome</name>
    <dbReference type="NCBI Taxonomy" id="1076179"/>
    <lineage>
        <taxon>unclassified sequences</taxon>
        <taxon>metagenomes</taxon>
        <taxon>ecological metagenomes</taxon>
    </lineage>
</organism>
<dbReference type="GO" id="GO:0008168">
    <property type="term" value="F:methyltransferase activity"/>
    <property type="evidence" value="ECO:0007669"/>
    <property type="project" value="InterPro"/>
</dbReference>
<accession>A0A644ZKM3</accession>
<gene>
    <name evidence="1" type="ORF">SDC9_87537</name>
</gene>
<protein>
    <submittedName>
        <fullName evidence="1">Uncharacterized protein</fullName>
    </submittedName>
</protein>
<dbReference type="EMBL" id="VSSQ01009165">
    <property type="protein sequence ID" value="MPM40888.1"/>
    <property type="molecule type" value="Genomic_DNA"/>
</dbReference>
<name>A0A644ZKM3_9ZZZZ</name>
<dbReference type="InterPro" id="IPR008031">
    <property type="entry name" value="MtmB_MeTrfase"/>
</dbReference>
<dbReference type="Pfam" id="PF05369">
    <property type="entry name" value="MtmB"/>
    <property type="match status" value="1"/>
</dbReference>
<dbReference type="SUPFAM" id="SSF75098">
    <property type="entry name" value="Monomethylamine methyltransferase MtmB"/>
    <property type="match status" value="1"/>
</dbReference>
<dbReference type="AlphaFoldDB" id="A0A644ZKM3"/>
<evidence type="ECO:0000313" key="1">
    <source>
        <dbReference type="EMBL" id="MPM40888.1"/>
    </source>
</evidence>
<dbReference type="Gene3D" id="3.20.20.460">
    <property type="entry name" value="Monomethylamine methyltransferase MtmB"/>
    <property type="match status" value="1"/>
</dbReference>
<dbReference type="InterPro" id="IPR036655">
    <property type="entry name" value="MtmB_sf"/>
</dbReference>
<sequence length="402" mass="43822">MADRVYNAAIELLERVGIFFSDEEKALELNREDIWAAIQSKRRSFIIGEGADATQLRFRDVMDDRMPVIIGGPTAIPVSSEMYVPIHRSYAKVGTSDSIGPATIHRLPGDDLIKPLVSLYSAHEAISGLKQACKLEGRPGLCCVSPPFVEDVRTALSIANPGLMGPGDFQEMYPLPDLTAKIDEIVKASHYKLIGSNYLCTHQLVMGGMTNGSAEQFAIQIVAEALKSNTLYSGIFFKVPTNVKMPTSTSADTLWASSLASIAISRNTHCISGTVVNNSAGPCTKMSFYETAVQTIGCTVCGDDIISGPVLNNGSIVDHAAGLESQFMAEVAELARTLSIEDANFLCMQLYEKYRNKVKMPETGKSFPECYDLTTLTPSIEYRNKYSSVIKEIFELLSNGLK</sequence>
<proteinExistence type="predicted"/>
<reference evidence="1" key="1">
    <citation type="submission" date="2019-08" db="EMBL/GenBank/DDBJ databases">
        <authorList>
            <person name="Kucharzyk K."/>
            <person name="Murdoch R.W."/>
            <person name="Higgins S."/>
            <person name="Loffler F."/>
        </authorList>
    </citation>
    <scope>NUCLEOTIDE SEQUENCE</scope>
</reference>